<proteinExistence type="predicted"/>
<dbReference type="EMBL" id="CP024955">
    <property type="protein sequence ID" value="ATY84692.1"/>
    <property type="molecule type" value="Genomic_DNA"/>
</dbReference>
<organism evidence="1 2">
    <name type="scientific">Kyrpidia spormannii</name>
    <dbReference type="NCBI Taxonomy" id="2055160"/>
    <lineage>
        <taxon>Bacteria</taxon>
        <taxon>Bacillati</taxon>
        <taxon>Bacillota</taxon>
        <taxon>Bacilli</taxon>
        <taxon>Bacillales</taxon>
        <taxon>Alicyclobacillaceae</taxon>
        <taxon>Kyrpidia</taxon>
    </lineage>
</organism>
<evidence type="ECO:0000313" key="2">
    <source>
        <dbReference type="Proteomes" id="UP000231932"/>
    </source>
</evidence>
<protein>
    <submittedName>
        <fullName evidence="1">Uncharacterized protein</fullName>
    </submittedName>
</protein>
<keyword evidence="2" id="KW-1185">Reference proteome</keyword>
<reference evidence="2" key="1">
    <citation type="submission" date="2017-11" db="EMBL/GenBank/DDBJ databases">
        <title>Complete Genome Sequence of Kyrpidia sp. Strain EA-1, a thermophilic, hydrogen-oxidizing Bacterium, isolated from the Azores.</title>
        <authorList>
            <person name="Reiner J.E."/>
            <person name="Lapp C.J."/>
            <person name="Bunk B."/>
            <person name="Gescher J."/>
        </authorList>
    </citation>
    <scope>NUCLEOTIDE SEQUENCE [LARGE SCALE GENOMIC DNA]</scope>
    <source>
        <strain evidence="2">EA-1</strain>
    </source>
</reference>
<gene>
    <name evidence="1" type="ORF">CVV65_06920</name>
</gene>
<name>A0A2K8N8D5_9BACL</name>
<dbReference type="Proteomes" id="UP000231932">
    <property type="component" value="Chromosome"/>
</dbReference>
<dbReference type="KEGG" id="kyr:CVV65_06920"/>
<sequence length="71" mass="8257">MRLLFSGGDRIMEIFVVCPTCQRHDYYEVPEDLEVGMYDPEPVGLWRCPNCGREYAVRVTVTLHPLSRKNP</sequence>
<evidence type="ECO:0000313" key="1">
    <source>
        <dbReference type="EMBL" id="ATY84692.1"/>
    </source>
</evidence>
<accession>A0A2K8N8D5</accession>
<dbReference type="AlphaFoldDB" id="A0A2K8N8D5"/>